<sequence>VHDMVSLIQSAELIEQRERNWPRAIIEACVEELERV</sequence>
<evidence type="ECO:0000313" key="1">
    <source>
        <dbReference type="EMBL" id="KKK62733.1"/>
    </source>
</evidence>
<comment type="caution">
    <text evidence="1">The sequence shown here is derived from an EMBL/GenBank/DDBJ whole genome shotgun (WGS) entry which is preliminary data.</text>
</comment>
<dbReference type="AlphaFoldDB" id="A0A0F8X1D3"/>
<name>A0A0F8X1D3_9ZZZZ</name>
<organism evidence="1">
    <name type="scientific">marine sediment metagenome</name>
    <dbReference type="NCBI Taxonomy" id="412755"/>
    <lineage>
        <taxon>unclassified sequences</taxon>
        <taxon>metagenomes</taxon>
        <taxon>ecological metagenomes</taxon>
    </lineage>
</organism>
<accession>A0A0F8X1D3</accession>
<proteinExistence type="predicted"/>
<protein>
    <submittedName>
        <fullName evidence="1">Uncharacterized protein</fullName>
    </submittedName>
</protein>
<gene>
    <name evidence="1" type="ORF">LCGC14_3001400</name>
</gene>
<dbReference type="EMBL" id="LAZR01061855">
    <property type="protein sequence ID" value="KKK62733.1"/>
    <property type="molecule type" value="Genomic_DNA"/>
</dbReference>
<feature type="non-terminal residue" evidence="1">
    <location>
        <position position="1"/>
    </location>
</feature>
<reference evidence="1" key="1">
    <citation type="journal article" date="2015" name="Nature">
        <title>Complex archaea that bridge the gap between prokaryotes and eukaryotes.</title>
        <authorList>
            <person name="Spang A."/>
            <person name="Saw J.H."/>
            <person name="Jorgensen S.L."/>
            <person name="Zaremba-Niedzwiedzka K."/>
            <person name="Martijn J."/>
            <person name="Lind A.E."/>
            <person name="van Eijk R."/>
            <person name="Schleper C."/>
            <person name="Guy L."/>
            <person name="Ettema T.J."/>
        </authorList>
    </citation>
    <scope>NUCLEOTIDE SEQUENCE</scope>
</reference>